<dbReference type="Gene3D" id="2.115.10.20">
    <property type="entry name" value="Glycosyl hydrolase domain, family 43"/>
    <property type="match status" value="1"/>
</dbReference>
<evidence type="ECO:0000256" key="1">
    <source>
        <dbReference type="ARBA" id="ARBA00009865"/>
    </source>
</evidence>
<dbReference type="InterPro" id="IPR006710">
    <property type="entry name" value="Glyco_hydro_43"/>
</dbReference>
<feature type="region of interest" description="Disordered" evidence="6">
    <location>
        <begin position="586"/>
        <end position="730"/>
    </location>
</feature>
<protein>
    <recommendedName>
        <fullName evidence="11">Glycoside hydrolase family 43 protein</fullName>
    </recommendedName>
</protein>
<comment type="caution">
    <text evidence="9">The sequence shown here is derived from an EMBL/GenBank/DDBJ whole genome shotgun (WGS) entry which is preliminary data.</text>
</comment>
<dbReference type="CDD" id="cd08999">
    <property type="entry name" value="GH43_ABN-like"/>
    <property type="match status" value="1"/>
</dbReference>
<reference evidence="9 10" key="1">
    <citation type="submission" date="2015-09" db="EMBL/GenBank/DDBJ databases">
        <title>Host preference determinants of Valsa canker pathogens revealed by comparative genomics.</title>
        <authorList>
            <person name="Yin Z."/>
            <person name="Huang L."/>
        </authorList>
    </citation>
    <scope>NUCLEOTIDE SEQUENCE [LARGE SCALE GENOMIC DNA]</scope>
    <source>
        <strain evidence="9 10">YSFL</strain>
    </source>
</reference>
<dbReference type="GO" id="GO:0005975">
    <property type="term" value="P:carbohydrate metabolic process"/>
    <property type="evidence" value="ECO:0007669"/>
    <property type="project" value="InterPro"/>
</dbReference>
<gene>
    <name evidence="9" type="ORF">VSDG_01613</name>
</gene>
<evidence type="ECO:0008006" key="11">
    <source>
        <dbReference type="Google" id="ProtNLM"/>
    </source>
</evidence>
<sequence length="730" mass="78636">MRTLHRTLLSVSLPSLFFIQSGQAAPQAGQLFAFNKTSTPIFAAITRDFPDPSILEGEDGWYAFATASGDKQVQVAKAPTPGGPWEYLDVDLLPDPGAWTTGRNTWAPDVRMVEDGTYVMYYSGQLASDHAHHCIGVATADNITGPWTANDEPWICDMARGGSIDPSGFRDEDTGRRYVVYKVDGNSIGRGGDCNNGIEPKQPTPIMLQEVGGDGTTRVGAAVELLDRTDADGPLVEAPNLIRAADGSYVLFYSSHCFTSAAYDVKYAVSDKVAGPYARKPGPLFRSGFYSLASPGGATSVEEGGVMVFHGNYSTTLDLSDPNSSNTLASDIVCEDADFTSTSEGKKWKQCMTCLQSSTFVQGSESDQYWFLYNLRYNLDHCVFGPNVTESGLTPCAIDLACGSLKSALEYGNLSTSGPEFGYCDADGGSVTGEYHDACHSCVSSSALIALEAGCQQRPNVTNILGLNSTVYSTAYIGIVDPASLVVDSSAASVQLSMGAIAGIAVGAVVFILIVAACVLIQRHKRRKRAAIGARPRWGSMPKTHKRKSSFSFRCRHILSSPISPKFFRDDLSPVEENKQFSSLDQIASSQVSGITGEEQSKRYHIESKSKPRRPAYEPAWSPQYAPPSFQSFDPPPEKTEDPVQHAAPDTSERAYVESKPKPKRPAYEPVWSPQFAPPSSQSFAPPPGNMEEPGQKIAQGTGYPNFKSPDTSSPLLKQKAVSFSAPPPN</sequence>
<dbReference type="PANTHER" id="PTHR42812">
    <property type="entry name" value="BETA-XYLOSIDASE"/>
    <property type="match status" value="1"/>
</dbReference>
<evidence type="ECO:0000256" key="8">
    <source>
        <dbReference type="SAM" id="SignalP"/>
    </source>
</evidence>
<keyword evidence="7" id="KW-1133">Transmembrane helix</keyword>
<evidence type="ECO:0000256" key="5">
    <source>
        <dbReference type="PIRSR" id="PIRSR606710-2"/>
    </source>
</evidence>
<feature type="compositionally biased region" description="Basic and acidic residues" evidence="6">
    <location>
        <begin position="651"/>
        <end position="661"/>
    </location>
</feature>
<dbReference type="CDD" id="cd12087">
    <property type="entry name" value="TM_EGFR-like"/>
    <property type="match status" value="1"/>
</dbReference>
<keyword evidence="2" id="KW-0378">Hydrolase</keyword>
<accession>A0A423WHT3</accession>
<keyword evidence="7" id="KW-0472">Membrane</keyword>
<feature type="active site" description="Proton acceptor" evidence="4">
    <location>
        <position position="51"/>
    </location>
</feature>
<dbReference type="Pfam" id="PF04616">
    <property type="entry name" value="Glyco_hydro_43"/>
    <property type="match status" value="1"/>
</dbReference>
<evidence type="ECO:0000313" key="10">
    <source>
        <dbReference type="Proteomes" id="UP000284375"/>
    </source>
</evidence>
<dbReference type="Proteomes" id="UP000284375">
    <property type="component" value="Unassembled WGS sequence"/>
</dbReference>
<feature type="chain" id="PRO_5019180649" description="Glycoside hydrolase family 43 protein" evidence="8">
    <location>
        <begin position="25"/>
        <end position="730"/>
    </location>
</feature>
<dbReference type="SUPFAM" id="SSF75005">
    <property type="entry name" value="Arabinanase/levansucrase/invertase"/>
    <property type="match status" value="1"/>
</dbReference>
<keyword evidence="8" id="KW-0732">Signal</keyword>
<dbReference type="GO" id="GO:0004553">
    <property type="term" value="F:hydrolase activity, hydrolyzing O-glycosyl compounds"/>
    <property type="evidence" value="ECO:0007669"/>
    <property type="project" value="InterPro"/>
</dbReference>
<dbReference type="OrthoDB" id="3879658at2759"/>
<organism evidence="9 10">
    <name type="scientific">Cytospora chrysosperma</name>
    <name type="common">Cytospora canker fungus</name>
    <name type="synonym">Sphaeria chrysosperma</name>
    <dbReference type="NCBI Taxonomy" id="252740"/>
    <lineage>
        <taxon>Eukaryota</taxon>
        <taxon>Fungi</taxon>
        <taxon>Dikarya</taxon>
        <taxon>Ascomycota</taxon>
        <taxon>Pezizomycotina</taxon>
        <taxon>Sordariomycetes</taxon>
        <taxon>Sordariomycetidae</taxon>
        <taxon>Diaporthales</taxon>
        <taxon>Cytosporaceae</taxon>
        <taxon>Cytospora</taxon>
    </lineage>
</organism>
<dbReference type="PANTHER" id="PTHR42812:SF5">
    <property type="entry name" value="ENDO-ARABINASE"/>
    <property type="match status" value="1"/>
</dbReference>
<feature type="signal peptide" evidence="8">
    <location>
        <begin position="1"/>
        <end position="24"/>
    </location>
</feature>
<evidence type="ECO:0000256" key="2">
    <source>
        <dbReference type="ARBA" id="ARBA00022801"/>
    </source>
</evidence>
<dbReference type="EMBL" id="LJZO01000004">
    <property type="protein sequence ID" value="ROW02824.1"/>
    <property type="molecule type" value="Genomic_DNA"/>
</dbReference>
<evidence type="ECO:0000256" key="6">
    <source>
        <dbReference type="SAM" id="MobiDB-lite"/>
    </source>
</evidence>
<feature type="compositionally biased region" description="Basic and acidic residues" evidence="6">
    <location>
        <begin position="599"/>
        <end position="610"/>
    </location>
</feature>
<name>A0A423WHT3_CYTCH</name>
<evidence type="ECO:0000313" key="9">
    <source>
        <dbReference type="EMBL" id="ROW02824.1"/>
    </source>
</evidence>
<dbReference type="STRING" id="252740.A0A423WHT3"/>
<evidence type="ECO:0000256" key="4">
    <source>
        <dbReference type="PIRSR" id="PIRSR606710-1"/>
    </source>
</evidence>
<feature type="transmembrane region" description="Helical" evidence="7">
    <location>
        <begin position="498"/>
        <end position="521"/>
    </location>
</feature>
<evidence type="ECO:0000256" key="3">
    <source>
        <dbReference type="ARBA" id="ARBA00023295"/>
    </source>
</evidence>
<dbReference type="InterPro" id="IPR051795">
    <property type="entry name" value="Glycosyl_Hydrlase_43"/>
</dbReference>
<dbReference type="AlphaFoldDB" id="A0A423WHT3"/>
<feature type="compositionally biased region" description="Low complexity" evidence="6">
    <location>
        <begin position="673"/>
        <end position="684"/>
    </location>
</feature>
<comment type="similarity">
    <text evidence="1">Belongs to the glycosyl hydrolase 43 family.</text>
</comment>
<feature type="active site" description="Proton donor" evidence="4">
    <location>
        <position position="237"/>
    </location>
</feature>
<keyword evidence="7" id="KW-0812">Transmembrane</keyword>
<evidence type="ECO:0000256" key="7">
    <source>
        <dbReference type="SAM" id="Phobius"/>
    </source>
</evidence>
<proteinExistence type="inferred from homology"/>
<keyword evidence="10" id="KW-1185">Reference proteome</keyword>
<keyword evidence="3" id="KW-0326">Glycosidase</keyword>
<dbReference type="InterPro" id="IPR023296">
    <property type="entry name" value="Glyco_hydro_beta-prop_sf"/>
</dbReference>
<feature type="site" description="Important for catalytic activity, responsible for pKa modulation of the active site Glu and correct orientation of both the proton donor and substrate" evidence="5">
    <location>
        <position position="165"/>
    </location>
</feature>